<keyword evidence="2" id="KW-0479">Metal-binding</keyword>
<evidence type="ECO:0000256" key="2">
    <source>
        <dbReference type="ARBA" id="ARBA00022723"/>
    </source>
</evidence>
<dbReference type="PROSITE" id="PS51843">
    <property type="entry name" value="NR_LBD"/>
    <property type="match status" value="1"/>
</dbReference>
<evidence type="ECO:0000256" key="1">
    <source>
        <dbReference type="ARBA" id="ARBA00005993"/>
    </source>
</evidence>
<evidence type="ECO:0000256" key="4">
    <source>
        <dbReference type="ARBA" id="ARBA00022833"/>
    </source>
</evidence>
<dbReference type="PANTHER" id="PTHR45886">
    <property type="entry name" value="NUCLEAR HORMONE RECEPTOR FAMILY-RELATED-RELATED"/>
    <property type="match status" value="1"/>
</dbReference>
<keyword evidence="7" id="KW-0804">Transcription</keyword>
<dbReference type="InterPro" id="IPR013088">
    <property type="entry name" value="Znf_NHR/GATA"/>
</dbReference>
<evidence type="ECO:0000256" key="8">
    <source>
        <dbReference type="ARBA" id="ARBA00023170"/>
    </source>
</evidence>
<name>G0NMS8_CAEBE</name>
<dbReference type="OrthoDB" id="9984314at2759"/>
<dbReference type="InterPro" id="IPR000536">
    <property type="entry name" value="Nucl_hrmn_rcpt_lig-bd"/>
</dbReference>
<dbReference type="PROSITE" id="PS51030">
    <property type="entry name" value="NUCLEAR_REC_DBD_2"/>
    <property type="match status" value="1"/>
</dbReference>
<accession>G0NMS8</accession>
<dbReference type="InterPro" id="IPR001628">
    <property type="entry name" value="Znf_hrmn_rcpt"/>
</dbReference>
<dbReference type="STRING" id="135651.G0NMS8"/>
<dbReference type="GO" id="GO:0043565">
    <property type="term" value="F:sequence-specific DNA binding"/>
    <property type="evidence" value="ECO:0007669"/>
    <property type="project" value="InterPro"/>
</dbReference>
<dbReference type="SUPFAM" id="SSF48508">
    <property type="entry name" value="Nuclear receptor ligand-binding domain"/>
    <property type="match status" value="1"/>
</dbReference>
<keyword evidence="8" id="KW-0675">Receptor</keyword>
<comment type="similarity">
    <text evidence="1">Belongs to the nuclear hormone receptor family.</text>
</comment>
<dbReference type="Proteomes" id="UP000008068">
    <property type="component" value="Unassembled WGS sequence"/>
</dbReference>
<evidence type="ECO:0000256" key="5">
    <source>
        <dbReference type="ARBA" id="ARBA00023015"/>
    </source>
</evidence>
<keyword evidence="5" id="KW-0805">Transcription regulation</keyword>
<protein>
    <recommendedName>
        <fullName evidence="14">Nuclear receptor domain-containing protein</fullName>
    </recommendedName>
</protein>
<dbReference type="GO" id="GO:0008270">
    <property type="term" value="F:zinc ion binding"/>
    <property type="evidence" value="ECO:0007669"/>
    <property type="project" value="UniProtKB-KW"/>
</dbReference>
<evidence type="ECO:0000256" key="6">
    <source>
        <dbReference type="ARBA" id="ARBA00023125"/>
    </source>
</evidence>
<dbReference type="InterPro" id="IPR035500">
    <property type="entry name" value="NHR-like_dom_sf"/>
</dbReference>
<dbReference type="EMBL" id="GL379912">
    <property type="protein sequence ID" value="EGT34277.1"/>
    <property type="molecule type" value="Genomic_DNA"/>
</dbReference>
<evidence type="ECO:0000259" key="10">
    <source>
        <dbReference type="PROSITE" id="PS51030"/>
    </source>
</evidence>
<evidence type="ECO:0000313" key="13">
    <source>
        <dbReference type="Proteomes" id="UP000008068"/>
    </source>
</evidence>
<dbReference type="SMART" id="SM00399">
    <property type="entry name" value="ZnF_C4"/>
    <property type="match status" value="1"/>
</dbReference>
<dbReference type="SUPFAM" id="SSF57716">
    <property type="entry name" value="Glucocorticoid receptor-like (DNA-binding domain)"/>
    <property type="match status" value="1"/>
</dbReference>
<dbReference type="Gene3D" id="3.30.50.10">
    <property type="entry name" value="Erythroid Transcription Factor GATA-1, subunit A"/>
    <property type="match status" value="1"/>
</dbReference>
<dbReference type="HOGENOM" id="CLU_1005533_0_0_1"/>
<dbReference type="PANTHER" id="PTHR45886:SF14">
    <property type="entry name" value="NUCLEAR HORMONE RECEPTOR FAMILY-RELATED"/>
    <property type="match status" value="1"/>
</dbReference>
<dbReference type="GO" id="GO:0003700">
    <property type="term" value="F:DNA-binding transcription factor activity"/>
    <property type="evidence" value="ECO:0007669"/>
    <property type="project" value="InterPro"/>
</dbReference>
<keyword evidence="3" id="KW-0863">Zinc-finger</keyword>
<keyword evidence="6" id="KW-0238">DNA-binding</keyword>
<evidence type="ECO:0000256" key="9">
    <source>
        <dbReference type="ARBA" id="ARBA00023242"/>
    </source>
</evidence>
<dbReference type="Gene3D" id="1.10.565.10">
    <property type="entry name" value="Retinoid X Receptor"/>
    <property type="match status" value="1"/>
</dbReference>
<dbReference type="eggNOG" id="KOG3575">
    <property type="taxonomic scope" value="Eukaryota"/>
</dbReference>
<keyword evidence="9" id="KW-0539">Nucleus</keyword>
<dbReference type="AlphaFoldDB" id="G0NMS8"/>
<proteinExistence type="inferred from homology"/>
<gene>
    <name evidence="12" type="ORF">CAEBREN_28119</name>
</gene>
<keyword evidence="13" id="KW-1185">Reference proteome</keyword>
<sequence length="277" mass="31831">MCVSKSEIKCQLTQKCYDSAEWGPRNIRCQACRFQKCLEVGMNTSQLEMNQEDRKRLDVKLMTRSLSSRDSLAGAITNTLTYLETKLETLRLSAYNPKYCSYGSLEEIIKSTSKISMAEKYGPMPGWPLPKESPKEISTSTRIRDLSDTKPTFIHDRKIWMLFNTFTSIEYAKTFSFFNDLDDNDKLVLAGHTTLMCMFLHDSYYSYSNKFDGNLQPDGSETPLKDESTYSILRMSFGPLLSTDFLVMLERFCPNTNKNMQVYFLTSAEELKGLTDL</sequence>
<dbReference type="InParanoid" id="G0NMS8"/>
<evidence type="ECO:0000259" key="11">
    <source>
        <dbReference type="PROSITE" id="PS51843"/>
    </source>
</evidence>
<organism evidence="13">
    <name type="scientific">Caenorhabditis brenneri</name>
    <name type="common">Nematode worm</name>
    <dbReference type="NCBI Taxonomy" id="135651"/>
    <lineage>
        <taxon>Eukaryota</taxon>
        <taxon>Metazoa</taxon>
        <taxon>Ecdysozoa</taxon>
        <taxon>Nematoda</taxon>
        <taxon>Chromadorea</taxon>
        <taxon>Rhabditida</taxon>
        <taxon>Rhabditina</taxon>
        <taxon>Rhabditomorpha</taxon>
        <taxon>Rhabditoidea</taxon>
        <taxon>Rhabditidae</taxon>
        <taxon>Peloderinae</taxon>
        <taxon>Caenorhabditis</taxon>
    </lineage>
</organism>
<feature type="domain" description="Nuclear receptor" evidence="10">
    <location>
        <begin position="1"/>
        <end position="49"/>
    </location>
</feature>
<evidence type="ECO:0000256" key="3">
    <source>
        <dbReference type="ARBA" id="ARBA00022771"/>
    </source>
</evidence>
<evidence type="ECO:0008006" key="14">
    <source>
        <dbReference type="Google" id="ProtNLM"/>
    </source>
</evidence>
<evidence type="ECO:0000313" key="12">
    <source>
        <dbReference type="EMBL" id="EGT34277.1"/>
    </source>
</evidence>
<feature type="domain" description="NR LBD" evidence="11">
    <location>
        <begin position="132"/>
        <end position="277"/>
    </location>
</feature>
<dbReference type="Pfam" id="PF00105">
    <property type="entry name" value="zf-C4"/>
    <property type="match status" value="1"/>
</dbReference>
<evidence type="ECO:0000256" key="7">
    <source>
        <dbReference type="ARBA" id="ARBA00023163"/>
    </source>
</evidence>
<keyword evidence="4" id="KW-0862">Zinc</keyword>
<reference evidence="13" key="1">
    <citation type="submission" date="2011-07" db="EMBL/GenBank/DDBJ databases">
        <authorList>
            <consortium name="Caenorhabditis brenneri Sequencing and Analysis Consortium"/>
            <person name="Wilson R.K."/>
        </authorList>
    </citation>
    <scope>NUCLEOTIDE SEQUENCE [LARGE SCALE GENOMIC DNA]</scope>
    <source>
        <strain evidence="13">PB2801</strain>
    </source>
</reference>